<dbReference type="AlphaFoldDB" id="A0A835I3X1"/>
<dbReference type="OrthoDB" id="421110at2759"/>
<dbReference type="Pfam" id="PF00122">
    <property type="entry name" value="E1-E2_ATPase"/>
    <property type="match status" value="1"/>
</dbReference>
<dbReference type="EMBL" id="JADFTS010000004">
    <property type="protein sequence ID" value="KAF9610139.1"/>
    <property type="molecule type" value="Genomic_DNA"/>
</dbReference>
<evidence type="ECO:0000313" key="3">
    <source>
        <dbReference type="EMBL" id="KAF9610139.1"/>
    </source>
</evidence>
<comment type="caution">
    <text evidence="3">The sequence shown here is derived from an EMBL/GenBank/DDBJ whole genome shotgun (WGS) entry which is preliminary data.</text>
</comment>
<evidence type="ECO:0000256" key="1">
    <source>
        <dbReference type="ARBA" id="ARBA00022723"/>
    </source>
</evidence>
<dbReference type="SUPFAM" id="SSF81653">
    <property type="entry name" value="Calcium ATPase, transduction domain A"/>
    <property type="match status" value="1"/>
</dbReference>
<sequence>VFSERRGHWKPAIQSQELFRTLQRYYNNAYMDAEKQDAINLREEIKQYYKSFLWGLIFTILCNSSVDNDFKLGPTKYYGMALRATTSHDFKSMDFFETIWMLISFILLGKYLEELAKRKTSEAITKAYELGTRNSHVNESMITGEARPMAKKKGDAVIGGTSNENGVLHVQATRAGSESAMSQIGRLVESAQVAKAPVHKFADPISKYFVPLVITLSLSTWLTWYMAGKLSWYPKSWIPSSMDSFQLALQFGKSVIVIYL</sequence>
<accession>A0A835I3X1</accession>
<organism evidence="3 4">
    <name type="scientific">Coptis chinensis</name>
    <dbReference type="NCBI Taxonomy" id="261450"/>
    <lineage>
        <taxon>Eukaryota</taxon>
        <taxon>Viridiplantae</taxon>
        <taxon>Streptophyta</taxon>
        <taxon>Embryophyta</taxon>
        <taxon>Tracheophyta</taxon>
        <taxon>Spermatophyta</taxon>
        <taxon>Magnoliopsida</taxon>
        <taxon>Ranunculales</taxon>
        <taxon>Ranunculaceae</taxon>
        <taxon>Coptidoideae</taxon>
        <taxon>Coptis</taxon>
    </lineage>
</organism>
<dbReference type="PANTHER" id="PTHR46594">
    <property type="entry name" value="P-TYPE CATION-TRANSPORTING ATPASE"/>
    <property type="match status" value="1"/>
</dbReference>
<dbReference type="Proteomes" id="UP000631114">
    <property type="component" value="Unassembled WGS sequence"/>
</dbReference>
<evidence type="ECO:0000259" key="2">
    <source>
        <dbReference type="Pfam" id="PF00122"/>
    </source>
</evidence>
<keyword evidence="1" id="KW-0479">Metal-binding</keyword>
<reference evidence="3 4" key="1">
    <citation type="submission" date="2020-10" db="EMBL/GenBank/DDBJ databases">
        <title>The Coptis chinensis genome and diversification of protoberbering-type alkaloids.</title>
        <authorList>
            <person name="Wang B."/>
            <person name="Shu S."/>
            <person name="Song C."/>
            <person name="Liu Y."/>
        </authorList>
    </citation>
    <scope>NUCLEOTIDE SEQUENCE [LARGE SCALE GENOMIC DNA]</scope>
    <source>
        <strain evidence="3">HL-2020</strain>
        <tissue evidence="3">Leaf</tissue>
    </source>
</reference>
<dbReference type="PANTHER" id="PTHR46594:SF4">
    <property type="entry name" value="P-TYPE CATION-TRANSPORTING ATPASE"/>
    <property type="match status" value="1"/>
</dbReference>
<name>A0A835I3X1_9MAGN</name>
<gene>
    <name evidence="3" type="ORF">IFM89_020271</name>
</gene>
<keyword evidence="4" id="KW-1185">Reference proteome</keyword>
<feature type="non-terminal residue" evidence="3">
    <location>
        <position position="260"/>
    </location>
</feature>
<evidence type="ECO:0000313" key="4">
    <source>
        <dbReference type="Proteomes" id="UP000631114"/>
    </source>
</evidence>
<protein>
    <recommendedName>
        <fullName evidence="2">P-type ATPase A domain-containing protein</fullName>
    </recommendedName>
</protein>
<dbReference type="InterPro" id="IPR059000">
    <property type="entry name" value="ATPase_P-type_domA"/>
</dbReference>
<dbReference type="Gene3D" id="2.70.150.10">
    <property type="entry name" value="Calcium-transporting ATPase, cytoplasmic transduction domain A"/>
    <property type="match status" value="1"/>
</dbReference>
<dbReference type="InterPro" id="IPR008250">
    <property type="entry name" value="ATPase_P-typ_transduc_dom_A_sf"/>
</dbReference>
<dbReference type="GO" id="GO:0046872">
    <property type="term" value="F:metal ion binding"/>
    <property type="evidence" value="ECO:0007669"/>
    <property type="project" value="UniProtKB-KW"/>
</dbReference>
<feature type="domain" description="P-type ATPase A" evidence="2">
    <location>
        <begin position="134"/>
        <end position="189"/>
    </location>
</feature>
<proteinExistence type="predicted"/>